<dbReference type="Proteomes" id="UP000245207">
    <property type="component" value="Unassembled WGS sequence"/>
</dbReference>
<organism evidence="2 3">
    <name type="scientific">Artemisia annua</name>
    <name type="common">Sweet wormwood</name>
    <dbReference type="NCBI Taxonomy" id="35608"/>
    <lineage>
        <taxon>Eukaryota</taxon>
        <taxon>Viridiplantae</taxon>
        <taxon>Streptophyta</taxon>
        <taxon>Embryophyta</taxon>
        <taxon>Tracheophyta</taxon>
        <taxon>Spermatophyta</taxon>
        <taxon>Magnoliopsida</taxon>
        <taxon>eudicotyledons</taxon>
        <taxon>Gunneridae</taxon>
        <taxon>Pentapetalae</taxon>
        <taxon>asterids</taxon>
        <taxon>campanulids</taxon>
        <taxon>Asterales</taxon>
        <taxon>Asteraceae</taxon>
        <taxon>Asteroideae</taxon>
        <taxon>Anthemideae</taxon>
        <taxon>Artemisiinae</taxon>
        <taxon>Artemisia</taxon>
    </lineage>
</organism>
<evidence type="ECO:0000313" key="2">
    <source>
        <dbReference type="EMBL" id="PWA96326.1"/>
    </source>
</evidence>
<dbReference type="InterPro" id="IPR005174">
    <property type="entry name" value="KIB1-4_b-propeller"/>
</dbReference>
<dbReference type="AlphaFoldDB" id="A0A2U1QE86"/>
<accession>A0A2U1QE86</accession>
<evidence type="ECO:0000313" key="3">
    <source>
        <dbReference type="Proteomes" id="UP000245207"/>
    </source>
</evidence>
<dbReference type="STRING" id="35608.A0A2U1QE86"/>
<sequence length="130" mass="14738">MAEFIHLILGPISEHVISTTTKTSLCGETYKTLCFQIFEYDLKTEEWSKVKDLGSKTLFVGYNSSFCIKDTTGVIKGNCVYFTDDVLEWYLETENGGGRDMGIYHLTDGTIEPYFTAASYSFLTPPIWLQ</sequence>
<dbReference type="PANTHER" id="PTHR44259:SF108">
    <property type="entry name" value="F-BOX PROTEIN SKIP23-LIKE"/>
    <property type="match status" value="1"/>
</dbReference>
<dbReference type="InterPro" id="IPR050942">
    <property type="entry name" value="F-box_BR-signaling"/>
</dbReference>
<proteinExistence type="predicted"/>
<protein>
    <recommendedName>
        <fullName evidence="1">KIB1-4 beta-propeller domain-containing protein</fullName>
    </recommendedName>
</protein>
<keyword evidence="3" id="KW-1185">Reference proteome</keyword>
<name>A0A2U1QE86_ARTAN</name>
<comment type="caution">
    <text evidence="2">The sequence shown here is derived from an EMBL/GenBank/DDBJ whole genome shotgun (WGS) entry which is preliminary data.</text>
</comment>
<dbReference type="PANTHER" id="PTHR44259">
    <property type="entry name" value="OS07G0183000 PROTEIN-RELATED"/>
    <property type="match status" value="1"/>
</dbReference>
<dbReference type="OrthoDB" id="642536at2759"/>
<evidence type="ECO:0000259" key="1">
    <source>
        <dbReference type="Pfam" id="PF03478"/>
    </source>
</evidence>
<dbReference type="Pfam" id="PF03478">
    <property type="entry name" value="Beta-prop_KIB1-4"/>
    <property type="match status" value="1"/>
</dbReference>
<dbReference type="EMBL" id="PKPP01000184">
    <property type="protein sequence ID" value="PWA96326.1"/>
    <property type="molecule type" value="Genomic_DNA"/>
</dbReference>
<feature type="domain" description="KIB1-4 beta-propeller" evidence="1">
    <location>
        <begin position="28"/>
        <end position="104"/>
    </location>
</feature>
<reference evidence="2 3" key="1">
    <citation type="journal article" date="2018" name="Mol. Plant">
        <title>The genome of Artemisia annua provides insight into the evolution of Asteraceae family and artemisinin biosynthesis.</title>
        <authorList>
            <person name="Shen Q."/>
            <person name="Zhang L."/>
            <person name="Liao Z."/>
            <person name="Wang S."/>
            <person name="Yan T."/>
            <person name="Shi P."/>
            <person name="Liu M."/>
            <person name="Fu X."/>
            <person name="Pan Q."/>
            <person name="Wang Y."/>
            <person name="Lv Z."/>
            <person name="Lu X."/>
            <person name="Zhang F."/>
            <person name="Jiang W."/>
            <person name="Ma Y."/>
            <person name="Chen M."/>
            <person name="Hao X."/>
            <person name="Li L."/>
            <person name="Tang Y."/>
            <person name="Lv G."/>
            <person name="Zhou Y."/>
            <person name="Sun X."/>
            <person name="Brodelius P.E."/>
            <person name="Rose J.K.C."/>
            <person name="Tang K."/>
        </authorList>
    </citation>
    <scope>NUCLEOTIDE SEQUENCE [LARGE SCALE GENOMIC DNA]</scope>
    <source>
        <strain evidence="3">cv. Huhao1</strain>
        <tissue evidence="2">Leaf</tissue>
    </source>
</reference>
<gene>
    <name evidence="2" type="ORF">CTI12_AA040940</name>
</gene>